<dbReference type="Proteomes" id="UP000195106">
    <property type="component" value="Unassembled WGS sequence"/>
</dbReference>
<dbReference type="SUPFAM" id="SSF47413">
    <property type="entry name" value="lambda repressor-like DNA-binding domains"/>
    <property type="match status" value="1"/>
</dbReference>
<dbReference type="GO" id="GO:0000976">
    <property type="term" value="F:transcription cis-regulatory region binding"/>
    <property type="evidence" value="ECO:0007669"/>
    <property type="project" value="TreeGrafter"/>
</dbReference>
<evidence type="ECO:0000256" key="3">
    <source>
        <dbReference type="ARBA" id="ARBA00023163"/>
    </source>
</evidence>
<dbReference type="CDD" id="cd01392">
    <property type="entry name" value="HTH_LacI"/>
    <property type="match status" value="1"/>
</dbReference>
<dbReference type="InterPro" id="IPR028082">
    <property type="entry name" value="Peripla_BP_I"/>
</dbReference>
<evidence type="ECO:0000256" key="1">
    <source>
        <dbReference type="ARBA" id="ARBA00023015"/>
    </source>
</evidence>
<evidence type="ECO:0000313" key="6">
    <source>
        <dbReference type="EMBL" id="OUE08178.1"/>
    </source>
</evidence>
<dbReference type="PANTHER" id="PTHR30146">
    <property type="entry name" value="LACI-RELATED TRANSCRIPTIONAL REPRESSOR"/>
    <property type="match status" value="1"/>
</dbReference>
<dbReference type="EMBL" id="MDHJ01000001">
    <property type="protein sequence ID" value="OUE08178.1"/>
    <property type="molecule type" value="Genomic_DNA"/>
</dbReference>
<keyword evidence="2" id="KW-0238">DNA-binding</keyword>
<proteinExistence type="predicted"/>
<dbReference type="PROSITE" id="PS00356">
    <property type="entry name" value="HTH_LACI_1"/>
    <property type="match status" value="1"/>
</dbReference>
<dbReference type="InterPro" id="IPR010982">
    <property type="entry name" value="Lambda_DNA-bd_dom_sf"/>
</dbReference>
<evidence type="ECO:0000256" key="4">
    <source>
        <dbReference type="SAM" id="MobiDB-lite"/>
    </source>
</evidence>
<dbReference type="AlphaFoldDB" id="A0A251XSP5"/>
<feature type="domain" description="HTH lacI-type" evidence="5">
    <location>
        <begin position="2"/>
        <end position="56"/>
    </location>
</feature>
<dbReference type="PROSITE" id="PS50932">
    <property type="entry name" value="HTH_LACI_2"/>
    <property type="match status" value="1"/>
</dbReference>
<dbReference type="InterPro" id="IPR000843">
    <property type="entry name" value="HTH_LacI"/>
</dbReference>
<evidence type="ECO:0000313" key="7">
    <source>
        <dbReference type="Proteomes" id="UP000195106"/>
    </source>
</evidence>
<dbReference type="Gene3D" id="1.10.260.40">
    <property type="entry name" value="lambda repressor-like DNA-binding domains"/>
    <property type="match status" value="1"/>
</dbReference>
<dbReference type="InterPro" id="IPR046335">
    <property type="entry name" value="LacI/GalR-like_sensor"/>
</dbReference>
<dbReference type="CDD" id="cd06267">
    <property type="entry name" value="PBP1_LacI_sugar_binding-like"/>
    <property type="match status" value="1"/>
</dbReference>
<sequence length="349" mass="36878">MATIHDVARVAGVSISTVSYALSGKRSITAATRARIDRAVAELGYRPNAGARMLAGSRTSIIALTAPMHGDTHPPALMSFVLAVVTAARSYDYDVLLLTQDDSLSGLRRVASSSLVDGIVMMDVAVEDERVPVLRDLDLPSALIGIPHETAGLTCVDLDFEAAADLAVGRLVDLGHESVGMLGHSQHLYDRGSNFAPRFRDGYLAAGAARGIRTAFHTTESTREAVTAALDAVRAELPDLSALVLNCNENVHSILLELLRERGVRVPEDLSLVSACSSFPTDHLVPPLDVIPLPAADQGRRAVELLMERLDGRGEPHVELIPPEYRPLGSTAAPAARDAAAPAPATAAA</sequence>
<dbReference type="Gene3D" id="3.40.50.2300">
    <property type="match status" value="2"/>
</dbReference>
<comment type="caution">
    <text evidence="6">The sequence shown here is derived from an EMBL/GenBank/DDBJ whole genome shotgun (WGS) entry which is preliminary data.</text>
</comment>
<dbReference type="SUPFAM" id="SSF53822">
    <property type="entry name" value="Periplasmic binding protein-like I"/>
    <property type="match status" value="1"/>
</dbReference>
<reference evidence="6 7" key="1">
    <citation type="submission" date="2016-08" db="EMBL/GenBank/DDBJ databases">
        <title>Genome sequence of Clavibacter michiganensis spp. strain CASJ009.</title>
        <authorList>
            <person name="Thapa S.P."/>
            <person name="Coaker G."/>
        </authorList>
    </citation>
    <scope>NUCLEOTIDE SEQUENCE [LARGE SCALE GENOMIC DNA]</scope>
    <source>
        <strain evidence="6">CASJ009</strain>
    </source>
</reference>
<dbReference type="GO" id="GO:0003700">
    <property type="term" value="F:DNA-binding transcription factor activity"/>
    <property type="evidence" value="ECO:0007669"/>
    <property type="project" value="TreeGrafter"/>
</dbReference>
<dbReference type="Pfam" id="PF00356">
    <property type="entry name" value="LacI"/>
    <property type="match status" value="1"/>
</dbReference>
<protein>
    <submittedName>
        <fullName evidence="6">Catabolite control protein A</fullName>
    </submittedName>
</protein>
<dbReference type="PANTHER" id="PTHR30146:SF153">
    <property type="entry name" value="LACTOSE OPERON REPRESSOR"/>
    <property type="match status" value="1"/>
</dbReference>
<name>A0A251XSP5_9MICO</name>
<gene>
    <name evidence="6" type="primary">ccpA_5</name>
    <name evidence="6" type="ORF">CMsap09_04450</name>
</gene>
<keyword evidence="1" id="KW-0805">Transcription regulation</keyword>
<feature type="compositionally biased region" description="Low complexity" evidence="4">
    <location>
        <begin position="332"/>
        <end position="349"/>
    </location>
</feature>
<evidence type="ECO:0000256" key="2">
    <source>
        <dbReference type="ARBA" id="ARBA00023125"/>
    </source>
</evidence>
<evidence type="ECO:0000259" key="5">
    <source>
        <dbReference type="PROSITE" id="PS50932"/>
    </source>
</evidence>
<accession>A0A251XSP5</accession>
<organism evidence="6 7">
    <name type="scientific">Clavibacter michiganensis</name>
    <dbReference type="NCBI Taxonomy" id="28447"/>
    <lineage>
        <taxon>Bacteria</taxon>
        <taxon>Bacillati</taxon>
        <taxon>Actinomycetota</taxon>
        <taxon>Actinomycetes</taxon>
        <taxon>Micrococcales</taxon>
        <taxon>Microbacteriaceae</taxon>
        <taxon>Clavibacter</taxon>
    </lineage>
</organism>
<dbReference type="Pfam" id="PF13377">
    <property type="entry name" value="Peripla_BP_3"/>
    <property type="match status" value="1"/>
</dbReference>
<keyword evidence="3" id="KW-0804">Transcription</keyword>
<dbReference type="SMART" id="SM00354">
    <property type="entry name" value="HTH_LACI"/>
    <property type="match status" value="1"/>
</dbReference>
<feature type="region of interest" description="Disordered" evidence="4">
    <location>
        <begin position="317"/>
        <end position="349"/>
    </location>
</feature>